<keyword evidence="1" id="KW-0812">Transmembrane</keyword>
<accession>A0AAU9MWR3</accession>
<proteinExistence type="predicted"/>
<sequence length="189" mass="22174">MYYKNTRDHNYWKQVTRISSFYTIWMYLSICCNRIILNFQAYNCHSKDVGDGKCIFLIDLEFWRLLLPNMRVKISDINGPHIVPSSLTNHNATAIHLRPLLQQKKTQCYIQTPAIFYILLISFNLPSLHRRLPRLLPIKSHRSERRTEGWTSVCLRFQSLPTEVGYVDLSQYNFGLGLQFACCLRKGLA</sequence>
<dbReference type="AlphaFoldDB" id="A0AAU9MWR3"/>
<keyword evidence="1" id="KW-1133">Transmembrane helix</keyword>
<evidence type="ECO:0000256" key="1">
    <source>
        <dbReference type="SAM" id="Phobius"/>
    </source>
</evidence>
<dbReference type="Proteomes" id="UP001157418">
    <property type="component" value="Unassembled WGS sequence"/>
</dbReference>
<comment type="caution">
    <text evidence="2">The sequence shown here is derived from an EMBL/GenBank/DDBJ whole genome shotgun (WGS) entry which is preliminary data.</text>
</comment>
<keyword evidence="1" id="KW-0472">Membrane</keyword>
<reference evidence="2 3" key="1">
    <citation type="submission" date="2022-01" db="EMBL/GenBank/DDBJ databases">
        <authorList>
            <person name="Xiong W."/>
            <person name="Schranz E."/>
        </authorList>
    </citation>
    <scope>NUCLEOTIDE SEQUENCE [LARGE SCALE GENOMIC DNA]</scope>
</reference>
<gene>
    <name evidence="2" type="ORF">LVIROSA_LOCUS18041</name>
</gene>
<protein>
    <submittedName>
        <fullName evidence="2">Uncharacterized protein</fullName>
    </submittedName>
</protein>
<dbReference type="EMBL" id="CAKMRJ010003334">
    <property type="protein sequence ID" value="CAH1431320.1"/>
    <property type="molecule type" value="Genomic_DNA"/>
</dbReference>
<evidence type="ECO:0000313" key="3">
    <source>
        <dbReference type="Proteomes" id="UP001157418"/>
    </source>
</evidence>
<organism evidence="2 3">
    <name type="scientific">Lactuca virosa</name>
    <dbReference type="NCBI Taxonomy" id="75947"/>
    <lineage>
        <taxon>Eukaryota</taxon>
        <taxon>Viridiplantae</taxon>
        <taxon>Streptophyta</taxon>
        <taxon>Embryophyta</taxon>
        <taxon>Tracheophyta</taxon>
        <taxon>Spermatophyta</taxon>
        <taxon>Magnoliopsida</taxon>
        <taxon>eudicotyledons</taxon>
        <taxon>Gunneridae</taxon>
        <taxon>Pentapetalae</taxon>
        <taxon>asterids</taxon>
        <taxon>campanulids</taxon>
        <taxon>Asterales</taxon>
        <taxon>Asteraceae</taxon>
        <taxon>Cichorioideae</taxon>
        <taxon>Cichorieae</taxon>
        <taxon>Lactucinae</taxon>
        <taxon>Lactuca</taxon>
    </lineage>
</organism>
<evidence type="ECO:0000313" key="2">
    <source>
        <dbReference type="EMBL" id="CAH1431320.1"/>
    </source>
</evidence>
<name>A0AAU9MWR3_9ASTR</name>
<keyword evidence="3" id="KW-1185">Reference proteome</keyword>
<feature type="transmembrane region" description="Helical" evidence="1">
    <location>
        <begin position="20"/>
        <end position="37"/>
    </location>
</feature>